<proteinExistence type="predicted"/>
<name>F9F6X0_FUSOF</name>
<reference evidence="2" key="1">
    <citation type="journal article" date="2012" name="Mol. Plant Microbe Interact.">
        <title>A highly conserved effector in Fusarium oxysporum is required for full virulence on Arabidopsis.</title>
        <authorList>
            <person name="Thatcher L.F."/>
            <person name="Gardiner D.M."/>
            <person name="Kazan K."/>
            <person name="Manners J."/>
        </authorList>
    </citation>
    <scope>NUCLEOTIDE SEQUENCE [LARGE SCALE GENOMIC DNA]</scope>
    <source>
        <strain evidence="2">Fo5176</strain>
    </source>
</reference>
<evidence type="ECO:0000313" key="2">
    <source>
        <dbReference type="EMBL" id="EGU87386.1"/>
    </source>
</evidence>
<dbReference type="STRING" id="660025.F9F6X0"/>
<feature type="region of interest" description="Disordered" evidence="1">
    <location>
        <begin position="32"/>
        <end position="63"/>
    </location>
</feature>
<organism evidence="2">
    <name type="scientific">Fusarium oxysporum (strain Fo5176)</name>
    <name type="common">Fusarium vascular wilt</name>
    <dbReference type="NCBI Taxonomy" id="660025"/>
    <lineage>
        <taxon>Eukaryota</taxon>
        <taxon>Fungi</taxon>
        <taxon>Dikarya</taxon>
        <taxon>Ascomycota</taxon>
        <taxon>Pezizomycotina</taxon>
        <taxon>Sordariomycetes</taxon>
        <taxon>Hypocreomycetidae</taxon>
        <taxon>Hypocreales</taxon>
        <taxon>Nectriaceae</taxon>
        <taxon>Fusarium</taxon>
        <taxon>Fusarium oxysporum species complex</taxon>
    </lineage>
</organism>
<gene>
    <name evidence="2" type="ORF">FOXB_02145</name>
</gene>
<dbReference type="OrthoDB" id="4158087at2759"/>
<dbReference type="AlphaFoldDB" id="F9F6X0"/>
<evidence type="ECO:0000256" key="1">
    <source>
        <dbReference type="SAM" id="MobiDB-lite"/>
    </source>
</evidence>
<protein>
    <submittedName>
        <fullName evidence="2">Uncharacterized protein</fullName>
    </submittedName>
</protein>
<sequence length="309" mass="33985">MAATEFTFLTVDGHGRPFEAGSRATIRSQCMKGVNVRQDSRRSRRKARKASENGPVTQSTRDSTELLELASSRQLTSCGPLVKSLQLRTDELGFDSSSLPSSILRSVVKYNALLDAAYPLEICLENAEAQGHRMTDDLALLNENNTLLESIFLAIHAVDDLSAGDKLSLRSQRLLCTILSSLNNNLSKASTQQSYSTTLVILILLFAAESFRDFDAVSTHLDGLRSLLELRETKPVSLDSKLLFKIQQVDLRMSLATGRPLYFPFEYLKLQPPACTVGPLSFVKSSESVSGLKGENSSQLGEFPVADKY</sequence>
<accession>F9F6X0</accession>
<comment type="caution">
    <text evidence="2">The sequence shown here is derived from an EMBL/GenBank/DDBJ whole genome shotgun (WGS) entry which is preliminary data.</text>
</comment>
<dbReference type="EMBL" id="AFQF01000693">
    <property type="protein sequence ID" value="EGU87386.1"/>
    <property type="molecule type" value="Genomic_DNA"/>
</dbReference>